<protein>
    <submittedName>
        <fullName evidence="2">Uncharacterized protein</fullName>
    </submittedName>
</protein>
<keyword evidence="1" id="KW-0812">Transmembrane</keyword>
<keyword evidence="1" id="KW-1133">Transmembrane helix</keyword>
<reference evidence="2 3" key="1">
    <citation type="journal article" date="2011" name="J. Bacteriol.">
        <title>Genome sequence of Chthoniobacter flavus Ellin428, an aerobic heterotrophic soil bacterium.</title>
        <authorList>
            <person name="Kant R."/>
            <person name="van Passel M.W."/>
            <person name="Palva A."/>
            <person name="Lucas S."/>
            <person name="Lapidus A."/>
            <person name="Glavina Del Rio T."/>
            <person name="Dalin E."/>
            <person name="Tice H."/>
            <person name="Bruce D."/>
            <person name="Goodwin L."/>
            <person name="Pitluck S."/>
            <person name="Larimer F.W."/>
            <person name="Land M.L."/>
            <person name="Hauser L."/>
            <person name="Sangwan P."/>
            <person name="de Vos W.M."/>
            <person name="Janssen P.H."/>
            <person name="Smidt H."/>
        </authorList>
    </citation>
    <scope>NUCLEOTIDE SEQUENCE [LARGE SCALE GENOMIC DNA]</scope>
    <source>
        <strain evidence="2 3">Ellin428</strain>
    </source>
</reference>
<keyword evidence="3" id="KW-1185">Reference proteome</keyword>
<dbReference type="InParanoid" id="B4CY83"/>
<gene>
    <name evidence="2" type="ORF">CfE428DRAFT_1524</name>
</gene>
<dbReference type="EMBL" id="ABVL01000003">
    <property type="protein sequence ID" value="EDY21231.1"/>
    <property type="molecule type" value="Genomic_DNA"/>
</dbReference>
<proteinExistence type="predicted"/>
<dbReference type="Proteomes" id="UP000005824">
    <property type="component" value="Unassembled WGS sequence"/>
</dbReference>
<feature type="transmembrane region" description="Helical" evidence="1">
    <location>
        <begin position="12"/>
        <end position="32"/>
    </location>
</feature>
<feature type="transmembrane region" description="Helical" evidence="1">
    <location>
        <begin position="52"/>
        <end position="70"/>
    </location>
</feature>
<sequence precursor="true">MSALSLQARRWILTCIALCFTVGGVIAAVQVLRIGPQESAQFPVVAWSSMKTSSPLEASVIAITGLLLLLRVRLARLIARVFLFFLSLINLFWAAIAGLGTDWRQPVFAVLSVLATSLALAFLSHPETKRLFERSAP</sequence>
<feature type="transmembrane region" description="Helical" evidence="1">
    <location>
        <begin position="77"/>
        <end position="100"/>
    </location>
</feature>
<dbReference type="RefSeq" id="WP_006978850.1">
    <property type="nucleotide sequence ID" value="NZ_ABVL01000003.1"/>
</dbReference>
<keyword evidence="1" id="KW-0472">Membrane</keyword>
<evidence type="ECO:0000313" key="3">
    <source>
        <dbReference type="Proteomes" id="UP000005824"/>
    </source>
</evidence>
<name>B4CY83_9BACT</name>
<organism evidence="2 3">
    <name type="scientific">Chthoniobacter flavus Ellin428</name>
    <dbReference type="NCBI Taxonomy" id="497964"/>
    <lineage>
        <taxon>Bacteria</taxon>
        <taxon>Pseudomonadati</taxon>
        <taxon>Verrucomicrobiota</taxon>
        <taxon>Spartobacteria</taxon>
        <taxon>Chthoniobacterales</taxon>
        <taxon>Chthoniobacteraceae</taxon>
        <taxon>Chthoniobacter</taxon>
    </lineage>
</organism>
<accession>B4CY83</accession>
<feature type="transmembrane region" description="Helical" evidence="1">
    <location>
        <begin position="106"/>
        <end position="124"/>
    </location>
</feature>
<evidence type="ECO:0000256" key="1">
    <source>
        <dbReference type="SAM" id="Phobius"/>
    </source>
</evidence>
<comment type="caution">
    <text evidence="2">The sequence shown here is derived from an EMBL/GenBank/DDBJ whole genome shotgun (WGS) entry which is preliminary data.</text>
</comment>
<dbReference type="AlphaFoldDB" id="B4CY83"/>
<evidence type="ECO:0000313" key="2">
    <source>
        <dbReference type="EMBL" id="EDY21231.1"/>
    </source>
</evidence>